<evidence type="ECO:0000256" key="4">
    <source>
        <dbReference type="ARBA" id="ARBA00022692"/>
    </source>
</evidence>
<keyword evidence="6 8" id="KW-0472">Membrane</keyword>
<feature type="transmembrane region" description="Helical" evidence="8">
    <location>
        <begin position="68"/>
        <end position="85"/>
    </location>
</feature>
<protein>
    <submittedName>
        <fullName evidence="9">Sodium Bile acid symporter family protein</fullName>
    </submittedName>
</protein>
<evidence type="ECO:0000256" key="8">
    <source>
        <dbReference type="SAM" id="Phobius"/>
    </source>
</evidence>
<sequence length="184" mass="20054">MLSAVQADGISLPIALGRGNREAAAVLVALNSMFQVIAFGLLSWVYLAVLPGWLGLPQAGFTVFEWQIAKNVLIFFGIPLVLFALRGDQITSRPLDVARIAIPLTVYFGLMGAGSCALGKAPELNYERTATPAFTAVGNNFELAHRHLRRRQRPGARRGRRPAGRSPRARRARVRLSRAAAPLR</sequence>
<evidence type="ECO:0000256" key="6">
    <source>
        <dbReference type="ARBA" id="ARBA00023136"/>
    </source>
</evidence>
<evidence type="ECO:0000313" key="10">
    <source>
        <dbReference type="Proteomes" id="UP000182740"/>
    </source>
</evidence>
<keyword evidence="4 8" id="KW-0812">Transmembrane</keyword>
<organism evidence="9 10">
    <name type="scientific">Amycolatopsis australiensis</name>
    <dbReference type="NCBI Taxonomy" id="546364"/>
    <lineage>
        <taxon>Bacteria</taxon>
        <taxon>Bacillati</taxon>
        <taxon>Actinomycetota</taxon>
        <taxon>Actinomycetes</taxon>
        <taxon>Pseudonocardiales</taxon>
        <taxon>Pseudonocardiaceae</taxon>
        <taxon>Amycolatopsis</taxon>
    </lineage>
</organism>
<evidence type="ECO:0000256" key="1">
    <source>
        <dbReference type="ARBA" id="ARBA00004651"/>
    </source>
</evidence>
<feature type="compositionally biased region" description="Basic residues" evidence="7">
    <location>
        <begin position="148"/>
        <end position="176"/>
    </location>
</feature>
<evidence type="ECO:0000256" key="7">
    <source>
        <dbReference type="SAM" id="MobiDB-lite"/>
    </source>
</evidence>
<accession>A0A1K1RTI5</accession>
<keyword evidence="5 8" id="KW-1133">Transmembrane helix</keyword>
<keyword evidence="3" id="KW-1003">Cell membrane</keyword>
<feature type="transmembrane region" description="Helical" evidence="8">
    <location>
        <begin position="36"/>
        <end position="56"/>
    </location>
</feature>
<dbReference type="Pfam" id="PF01758">
    <property type="entry name" value="SBF"/>
    <property type="match status" value="1"/>
</dbReference>
<reference evidence="10" key="1">
    <citation type="submission" date="2016-11" db="EMBL/GenBank/DDBJ databases">
        <authorList>
            <person name="Varghese N."/>
            <person name="Submissions S."/>
        </authorList>
    </citation>
    <scope>NUCLEOTIDE SEQUENCE [LARGE SCALE GENOMIC DNA]</scope>
    <source>
        <strain evidence="10">DSM 44671</strain>
    </source>
</reference>
<feature type="region of interest" description="Disordered" evidence="7">
    <location>
        <begin position="148"/>
        <end position="184"/>
    </location>
</feature>
<dbReference type="Proteomes" id="UP000182740">
    <property type="component" value="Unassembled WGS sequence"/>
</dbReference>
<dbReference type="EMBL" id="FPJG01000006">
    <property type="protein sequence ID" value="SFW75108.1"/>
    <property type="molecule type" value="Genomic_DNA"/>
</dbReference>
<dbReference type="RefSeq" id="WP_425426391.1">
    <property type="nucleotide sequence ID" value="NZ_FPJG01000006.1"/>
</dbReference>
<dbReference type="GO" id="GO:0015297">
    <property type="term" value="F:antiporter activity"/>
    <property type="evidence" value="ECO:0007669"/>
    <property type="project" value="InterPro"/>
</dbReference>
<evidence type="ECO:0000256" key="3">
    <source>
        <dbReference type="ARBA" id="ARBA00022475"/>
    </source>
</evidence>
<proteinExistence type="predicted"/>
<dbReference type="AlphaFoldDB" id="A0A1K1RTI5"/>
<keyword evidence="2" id="KW-0813">Transport</keyword>
<dbReference type="GO" id="GO:0015105">
    <property type="term" value="F:arsenite transmembrane transporter activity"/>
    <property type="evidence" value="ECO:0007669"/>
    <property type="project" value="TreeGrafter"/>
</dbReference>
<dbReference type="GO" id="GO:0005886">
    <property type="term" value="C:plasma membrane"/>
    <property type="evidence" value="ECO:0007669"/>
    <property type="project" value="UniProtKB-SubCell"/>
</dbReference>
<dbReference type="PANTHER" id="PTHR43057:SF1">
    <property type="entry name" value="ARSENICAL-RESISTANCE PROTEIN 3"/>
    <property type="match status" value="1"/>
</dbReference>
<dbReference type="InterPro" id="IPR002657">
    <property type="entry name" value="BilAc:Na_symport/Acr3"/>
</dbReference>
<dbReference type="PANTHER" id="PTHR43057">
    <property type="entry name" value="ARSENITE EFFLUX TRANSPORTER"/>
    <property type="match status" value="1"/>
</dbReference>
<gene>
    <name evidence="9" type="ORF">SAMN04489730_3887</name>
</gene>
<evidence type="ECO:0000313" key="9">
    <source>
        <dbReference type="EMBL" id="SFW75108.1"/>
    </source>
</evidence>
<evidence type="ECO:0000256" key="5">
    <source>
        <dbReference type="ARBA" id="ARBA00022989"/>
    </source>
</evidence>
<feature type="transmembrane region" description="Helical" evidence="8">
    <location>
        <begin position="97"/>
        <end position="118"/>
    </location>
</feature>
<comment type="subcellular location">
    <subcellularLocation>
        <location evidence="1">Cell membrane</location>
        <topology evidence="1">Multi-pass membrane protein</topology>
    </subcellularLocation>
</comment>
<evidence type="ECO:0000256" key="2">
    <source>
        <dbReference type="ARBA" id="ARBA00022448"/>
    </source>
</evidence>
<dbReference type="STRING" id="546364.SAMN04489730_3887"/>
<dbReference type="GO" id="GO:0015104">
    <property type="term" value="F:antimonite transmembrane transporter activity"/>
    <property type="evidence" value="ECO:0007669"/>
    <property type="project" value="TreeGrafter"/>
</dbReference>
<dbReference type="InterPro" id="IPR004706">
    <property type="entry name" value="Arsenical-R_Acr3"/>
</dbReference>
<keyword evidence="10" id="KW-1185">Reference proteome</keyword>
<name>A0A1K1RTI5_9PSEU</name>